<dbReference type="EMBL" id="CP054803">
    <property type="protein sequence ID" value="QKU20880.1"/>
    <property type="molecule type" value="Genomic_DNA"/>
</dbReference>
<dbReference type="GO" id="GO:0043164">
    <property type="term" value="P:Gram-negative-bacterium-type cell wall biogenesis"/>
    <property type="evidence" value="ECO:0007669"/>
    <property type="project" value="TreeGrafter"/>
</dbReference>
<accession>A0A6N1MU28</accession>
<dbReference type="InterPro" id="IPR014729">
    <property type="entry name" value="Rossmann-like_a/b/a_fold"/>
</dbReference>
<reference evidence="2 3" key="1">
    <citation type="submission" date="2019-11" db="EMBL/GenBank/DDBJ databases">
        <title>FDA dAtabase for Regulatory Grade micrObial Sequences (FDA-ARGOS): Supporting development and validation of Infectious Disease Dx tests.</title>
        <authorList>
            <person name="Patel R."/>
            <person name="Rucinski S."/>
            <person name="Tallon L."/>
            <person name="Sadzewicz L."/>
            <person name="Vavikolanu K."/>
            <person name="Mehta A."/>
            <person name="Aluvathingal J."/>
            <person name="Nadendla S."/>
            <person name="Nandy P."/>
            <person name="Geyer C."/>
            <person name="Yan Y."/>
            <person name="Sichtig H."/>
        </authorList>
    </citation>
    <scope>NUCLEOTIDE SEQUENCE [LARGE SCALE GENOMIC DNA]</scope>
    <source>
        <strain evidence="2 3">FDAARGOS_557</strain>
    </source>
</reference>
<protein>
    <submittedName>
        <fullName evidence="2">YdcF family protein</fullName>
    </submittedName>
</protein>
<sequence length="264" mass="30301">MLNQLKRSLSLISGLILCINSVWLLSQGQRHFAIALSIFIGVALILYALFFSSIQRWKQNSRFRTLFWNSLWGGFLFWIISVAAFFAYIQMSINPTIPARPAAAILVLGSGINQGQPSPILKNRLDTAAKYAERYPNTLIIMTGGRNFWERQSEAEVMQSYIYTNYPQLKNPISLEDQSRSTQQNLQYSQAILKQQHIDRNEPIAIVTSDFHSPRARAIARHQGYQQVISLSASTPQNVRYNSWLREYFALISGWLLNEYSLFQ</sequence>
<dbReference type="Pfam" id="PF02698">
    <property type="entry name" value="DUF218"/>
    <property type="match status" value="1"/>
</dbReference>
<dbReference type="InterPro" id="IPR003848">
    <property type="entry name" value="DUF218"/>
</dbReference>
<dbReference type="PANTHER" id="PTHR30336">
    <property type="entry name" value="INNER MEMBRANE PROTEIN, PROBABLE PERMEASE"/>
    <property type="match status" value="1"/>
</dbReference>
<dbReference type="Proteomes" id="UP000509126">
    <property type="component" value="Chromosome"/>
</dbReference>
<dbReference type="InterPro" id="IPR051599">
    <property type="entry name" value="Cell_Envelope_Assoc"/>
</dbReference>
<evidence type="ECO:0000313" key="3">
    <source>
        <dbReference type="Proteomes" id="UP000509126"/>
    </source>
</evidence>
<gene>
    <name evidence="2" type="ORF">FOB19_05295</name>
</gene>
<organism evidence="2 3">
    <name type="scientific">Acinetobacter lwoffii</name>
    <dbReference type="NCBI Taxonomy" id="28090"/>
    <lineage>
        <taxon>Bacteria</taxon>
        <taxon>Pseudomonadati</taxon>
        <taxon>Pseudomonadota</taxon>
        <taxon>Gammaproteobacteria</taxon>
        <taxon>Moraxellales</taxon>
        <taxon>Moraxellaceae</taxon>
        <taxon>Acinetobacter</taxon>
    </lineage>
</organism>
<dbReference type="RefSeq" id="WP_085064463.1">
    <property type="nucleotide sequence ID" value="NZ_CP054803.1"/>
</dbReference>
<dbReference type="GO" id="GO:0005886">
    <property type="term" value="C:plasma membrane"/>
    <property type="evidence" value="ECO:0007669"/>
    <property type="project" value="TreeGrafter"/>
</dbReference>
<evidence type="ECO:0000313" key="2">
    <source>
        <dbReference type="EMBL" id="QKU20880.1"/>
    </source>
</evidence>
<dbReference type="GO" id="GO:0000270">
    <property type="term" value="P:peptidoglycan metabolic process"/>
    <property type="evidence" value="ECO:0007669"/>
    <property type="project" value="TreeGrafter"/>
</dbReference>
<name>A0A6N1MU28_ACILW</name>
<dbReference type="CDD" id="cd06259">
    <property type="entry name" value="YdcF-like"/>
    <property type="match status" value="1"/>
</dbReference>
<dbReference type="PANTHER" id="PTHR30336:SF4">
    <property type="entry name" value="ENVELOPE BIOGENESIS FACTOR ELYC"/>
    <property type="match status" value="1"/>
</dbReference>
<feature type="domain" description="DUF218" evidence="1">
    <location>
        <begin position="104"/>
        <end position="249"/>
    </location>
</feature>
<dbReference type="AlphaFoldDB" id="A0A6N1MU28"/>
<dbReference type="Gene3D" id="3.40.50.620">
    <property type="entry name" value="HUPs"/>
    <property type="match status" value="1"/>
</dbReference>
<proteinExistence type="predicted"/>
<evidence type="ECO:0000259" key="1">
    <source>
        <dbReference type="Pfam" id="PF02698"/>
    </source>
</evidence>